<dbReference type="EMBL" id="FQVB01000018">
    <property type="protein sequence ID" value="SHF45354.1"/>
    <property type="molecule type" value="Genomic_DNA"/>
</dbReference>
<name>A0A1M5BS12_9BACT</name>
<dbReference type="OrthoDB" id="9773332at2"/>
<organism evidence="1 2">
    <name type="scientific">Desulfacinum infernum DSM 9756</name>
    <dbReference type="NCBI Taxonomy" id="1121391"/>
    <lineage>
        <taxon>Bacteria</taxon>
        <taxon>Pseudomonadati</taxon>
        <taxon>Thermodesulfobacteriota</taxon>
        <taxon>Syntrophobacteria</taxon>
        <taxon>Syntrophobacterales</taxon>
        <taxon>Syntrophobacteraceae</taxon>
        <taxon>Desulfacinum</taxon>
    </lineage>
</organism>
<evidence type="ECO:0000313" key="2">
    <source>
        <dbReference type="Proteomes" id="UP000184076"/>
    </source>
</evidence>
<keyword evidence="2" id="KW-1185">Reference proteome</keyword>
<protein>
    <submittedName>
        <fullName evidence="1">TIGR02757 family protein</fullName>
    </submittedName>
</protein>
<gene>
    <name evidence="1" type="ORF">SAMN02745206_02004</name>
</gene>
<dbReference type="STRING" id="1121391.SAMN02745206_02004"/>
<dbReference type="NCBIfam" id="TIGR02757">
    <property type="entry name" value="TIGR02757 family protein"/>
    <property type="match status" value="1"/>
</dbReference>
<reference evidence="2" key="1">
    <citation type="submission" date="2016-11" db="EMBL/GenBank/DDBJ databases">
        <authorList>
            <person name="Varghese N."/>
            <person name="Submissions S."/>
        </authorList>
    </citation>
    <scope>NUCLEOTIDE SEQUENCE [LARGE SCALE GENOMIC DNA]</scope>
    <source>
        <strain evidence="2">DSM 9756</strain>
    </source>
</reference>
<dbReference type="RefSeq" id="WP_143156440.1">
    <property type="nucleotide sequence ID" value="NZ_FQVB01000018.1"/>
</dbReference>
<dbReference type="Pfam" id="PF09674">
    <property type="entry name" value="DUF2400"/>
    <property type="match status" value="1"/>
</dbReference>
<dbReference type="AlphaFoldDB" id="A0A1M5BS12"/>
<accession>A0A1M5BS12</accession>
<sequence length="279" mass="31726">MLPLEKSFGRIAEFLEEIYHRFNTRSHVPPDPLMFVYRYREWADREVVALIASSVAVGRVEAIASCLERVLGWLGPAPAEFLRSARDSELDRLVRGFRYRFFGEREMRGLLEGVGRVLRCHGSLEDGMRWALLQKSGNVSDALDLFVGTLRGDEKHGGAGRLLPQPSRGSACKRLHLFLRWMVRRDNVDPGDWSCIKPAQLLVPLDTHMFRVARHLGLTARRQADARAAREITRGFARWAPEDPVRYDFALTRLSMRDPTWLETVAKVLCANNSEGGDP</sequence>
<dbReference type="InterPro" id="IPR014127">
    <property type="entry name" value="CHP02757"/>
</dbReference>
<proteinExistence type="predicted"/>
<dbReference type="Proteomes" id="UP000184076">
    <property type="component" value="Unassembled WGS sequence"/>
</dbReference>
<evidence type="ECO:0000313" key="1">
    <source>
        <dbReference type="EMBL" id="SHF45354.1"/>
    </source>
</evidence>